<dbReference type="InterPro" id="IPR050327">
    <property type="entry name" value="Proton-linked_MCT"/>
</dbReference>
<sequence>MAAAATSAAEKTAPAAEASLVRPGPGDESGMATPPSELPPKNDDVDGWRGWVVVAASSCSVFCYMGIIYSWGILQAEIAQQTKLSLTSLTFVGSLATSFMSSISILVGKAIRRHGYRKTALAGAFLLGLGEFLSSWVVDHLGALFVTHGILFGVGGGLTILSCSTAPLKWFRKHQGLAVGVVFGGSSLGAAVMGVATHELVRHVGIPWTFRILGFLLWAVCLPAACCIDRASSIRDSIPGIQWFRWKDPEFHLLFVGSAIACFPLFIPPYFIPVFARSISQSSYTGIIALTIWNISSTVGRIFAGFAADSFLGPINSIIIAIFLCSVSALAVWPFASNMGILYLFSVISGIGCGSFFSLFPTVVSSVFGNQNTMGVLPMLWAGWFFGYFFGAPIASRLYSLAGNEADTTAYRPAAYYAGAMSMVGLFFMIALRRKRTKKLVMRV</sequence>
<dbReference type="GO" id="GO:0022857">
    <property type="term" value="F:transmembrane transporter activity"/>
    <property type="evidence" value="ECO:0007669"/>
    <property type="project" value="InterPro"/>
</dbReference>
<dbReference type="GO" id="GO:0016020">
    <property type="term" value="C:membrane"/>
    <property type="evidence" value="ECO:0007669"/>
    <property type="project" value="UniProtKB-SubCell"/>
</dbReference>
<evidence type="ECO:0000313" key="7">
    <source>
        <dbReference type="Proteomes" id="UP000557566"/>
    </source>
</evidence>
<proteinExistence type="inferred from homology"/>
<feature type="transmembrane region" description="Helical" evidence="4">
    <location>
        <begin position="144"/>
        <end position="164"/>
    </location>
</feature>
<feature type="transmembrane region" description="Helical" evidence="4">
    <location>
        <begin position="376"/>
        <end position="394"/>
    </location>
</feature>
<dbReference type="InterPro" id="IPR020846">
    <property type="entry name" value="MFS_dom"/>
</dbReference>
<feature type="transmembrane region" description="Helical" evidence="4">
    <location>
        <begin position="119"/>
        <end position="138"/>
    </location>
</feature>
<comment type="similarity">
    <text evidence="2">Belongs to the major facilitator superfamily. Monocarboxylate porter (TC 2.A.1.13) family.</text>
</comment>
<evidence type="ECO:0000256" key="4">
    <source>
        <dbReference type="SAM" id="Phobius"/>
    </source>
</evidence>
<name>A0A8H4LVA8_9HYPO</name>
<evidence type="ECO:0000256" key="2">
    <source>
        <dbReference type="ARBA" id="ARBA00006727"/>
    </source>
</evidence>
<keyword evidence="7" id="KW-1185">Reference proteome</keyword>
<protein>
    <recommendedName>
        <fullName evidence="5">Major facilitator superfamily (MFS) profile domain-containing protein</fullName>
    </recommendedName>
</protein>
<feature type="compositionally biased region" description="Low complexity" evidence="3">
    <location>
        <begin position="1"/>
        <end position="19"/>
    </location>
</feature>
<feature type="transmembrane region" description="Helical" evidence="4">
    <location>
        <begin position="86"/>
        <end position="107"/>
    </location>
</feature>
<feature type="domain" description="Major facilitator superfamily (MFS) profile" evidence="5">
    <location>
        <begin position="250"/>
        <end position="444"/>
    </location>
</feature>
<keyword evidence="4" id="KW-0472">Membrane</keyword>
<dbReference type="PROSITE" id="PS50850">
    <property type="entry name" value="MFS"/>
    <property type="match status" value="1"/>
</dbReference>
<feature type="transmembrane region" description="Helical" evidence="4">
    <location>
        <begin position="414"/>
        <end position="432"/>
    </location>
</feature>
<dbReference type="Proteomes" id="UP000557566">
    <property type="component" value="Unassembled WGS sequence"/>
</dbReference>
<dbReference type="PANTHER" id="PTHR11360">
    <property type="entry name" value="MONOCARBOXYLATE TRANSPORTER"/>
    <property type="match status" value="1"/>
</dbReference>
<feature type="transmembrane region" description="Helical" evidence="4">
    <location>
        <begin position="251"/>
        <end position="272"/>
    </location>
</feature>
<dbReference type="AlphaFoldDB" id="A0A8H4LVA8"/>
<feature type="transmembrane region" description="Helical" evidence="4">
    <location>
        <begin position="51"/>
        <end position="74"/>
    </location>
</feature>
<dbReference type="OrthoDB" id="6499973at2759"/>
<evidence type="ECO:0000256" key="1">
    <source>
        <dbReference type="ARBA" id="ARBA00004141"/>
    </source>
</evidence>
<dbReference type="EMBL" id="JAAVMX010000008">
    <property type="protein sequence ID" value="KAF4505722.1"/>
    <property type="molecule type" value="Genomic_DNA"/>
</dbReference>
<evidence type="ECO:0000259" key="5">
    <source>
        <dbReference type="PROSITE" id="PS50850"/>
    </source>
</evidence>
<accession>A0A8H4LVA8</accession>
<dbReference type="InterPro" id="IPR011701">
    <property type="entry name" value="MFS"/>
</dbReference>
<comment type="subcellular location">
    <subcellularLocation>
        <location evidence="1">Membrane</location>
        <topology evidence="1">Multi-pass membrane protein</topology>
    </subcellularLocation>
</comment>
<feature type="transmembrane region" description="Helical" evidence="4">
    <location>
        <begin position="311"/>
        <end position="335"/>
    </location>
</feature>
<reference evidence="6 7" key="1">
    <citation type="journal article" date="2020" name="Genome Biol. Evol.">
        <title>A new high-quality draft genome assembly of the Chinese cordyceps Ophiocordyceps sinensis.</title>
        <authorList>
            <person name="Shu R."/>
            <person name="Zhang J."/>
            <person name="Meng Q."/>
            <person name="Zhang H."/>
            <person name="Zhou G."/>
            <person name="Li M."/>
            <person name="Wu P."/>
            <person name="Zhao Y."/>
            <person name="Chen C."/>
            <person name="Qin Q."/>
        </authorList>
    </citation>
    <scope>NUCLEOTIDE SEQUENCE [LARGE SCALE GENOMIC DNA]</scope>
    <source>
        <strain evidence="6 7">IOZ07</strain>
    </source>
</reference>
<feature type="transmembrane region" description="Helical" evidence="4">
    <location>
        <begin position="284"/>
        <end position="304"/>
    </location>
</feature>
<dbReference type="Gene3D" id="1.20.1250.20">
    <property type="entry name" value="MFS general substrate transporter like domains"/>
    <property type="match status" value="2"/>
</dbReference>
<organism evidence="6 7">
    <name type="scientific">Ophiocordyceps sinensis</name>
    <dbReference type="NCBI Taxonomy" id="72228"/>
    <lineage>
        <taxon>Eukaryota</taxon>
        <taxon>Fungi</taxon>
        <taxon>Dikarya</taxon>
        <taxon>Ascomycota</taxon>
        <taxon>Pezizomycotina</taxon>
        <taxon>Sordariomycetes</taxon>
        <taxon>Hypocreomycetidae</taxon>
        <taxon>Hypocreales</taxon>
        <taxon>Ophiocordycipitaceae</taxon>
        <taxon>Ophiocordyceps</taxon>
    </lineage>
</organism>
<dbReference type="PANTHER" id="PTHR11360:SF305">
    <property type="entry name" value="MAJOR FACILITATOR SUPERFAMILY (MFS) PROFILE DOMAIN-CONTAINING PROTEIN"/>
    <property type="match status" value="1"/>
</dbReference>
<evidence type="ECO:0000256" key="3">
    <source>
        <dbReference type="SAM" id="MobiDB-lite"/>
    </source>
</evidence>
<keyword evidence="4" id="KW-1133">Transmembrane helix</keyword>
<keyword evidence="4" id="KW-0812">Transmembrane</keyword>
<gene>
    <name evidence="6" type="ORF">G6O67_007640</name>
</gene>
<dbReference type="InterPro" id="IPR036259">
    <property type="entry name" value="MFS_trans_sf"/>
</dbReference>
<feature type="transmembrane region" description="Helical" evidence="4">
    <location>
        <begin position="208"/>
        <end position="231"/>
    </location>
</feature>
<feature type="transmembrane region" description="Helical" evidence="4">
    <location>
        <begin position="176"/>
        <end position="196"/>
    </location>
</feature>
<feature type="region of interest" description="Disordered" evidence="3">
    <location>
        <begin position="1"/>
        <end position="43"/>
    </location>
</feature>
<feature type="transmembrane region" description="Helical" evidence="4">
    <location>
        <begin position="341"/>
        <end position="364"/>
    </location>
</feature>
<evidence type="ECO:0000313" key="6">
    <source>
        <dbReference type="EMBL" id="KAF4505722.1"/>
    </source>
</evidence>
<comment type="caution">
    <text evidence="6">The sequence shown here is derived from an EMBL/GenBank/DDBJ whole genome shotgun (WGS) entry which is preliminary data.</text>
</comment>
<dbReference type="SUPFAM" id="SSF103473">
    <property type="entry name" value="MFS general substrate transporter"/>
    <property type="match status" value="1"/>
</dbReference>
<dbReference type="Pfam" id="PF07690">
    <property type="entry name" value="MFS_1"/>
    <property type="match status" value="1"/>
</dbReference>